<feature type="compositionally biased region" description="Polar residues" evidence="1">
    <location>
        <begin position="12"/>
        <end position="32"/>
    </location>
</feature>
<accession>A0A0C2TBW9</accession>
<dbReference type="EMBL" id="KN818251">
    <property type="protein sequence ID" value="KIL64274.1"/>
    <property type="molecule type" value="Genomic_DNA"/>
</dbReference>
<keyword evidence="3" id="KW-1185">Reference proteome</keyword>
<gene>
    <name evidence="2" type="ORF">M378DRAFT_163538</name>
</gene>
<evidence type="ECO:0000256" key="1">
    <source>
        <dbReference type="SAM" id="MobiDB-lite"/>
    </source>
</evidence>
<sequence>MERGTGFLRRLSMSSSTFNKPQVENNNATSPRAPTPPPNSAVTPSEKTLPFSRNAKLRRSTVSDGKRRRSPSPMGERMLKGHFDGFN</sequence>
<dbReference type="Proteomes" id="UP000054549">
    <property type="component" value="Unassembled WGS sequence"/>
</dbReference>
<dbReference type="HOGENOM" id="CLU_2482866_0_0_1"/>
<evidence type="ECO:0000313" key="3">
    <source>
        <dbReference type="Proteomes" id="UP000054549"/>
    </source>
</evidence>
<protein>
    <submittedName>
        <fullName evidence="2">Uncharacterized protein</fullName>
    </submittedName>
</protein>
<name>A0A0C2TBW9_AMAMK</name>
<dbReference type="AlphaFoldDB" id="A0A0C2TBW9"/>
<organism evidence="2 3">
    <name type="scientific">Amanita muscaria (strain Koide BX008)</name>
    <dbReference type="NCBI Taxonomy" id="946122"/>
    <lineage>
        <taxon>Eukaryota</taxon>
        <taxon>Fungi</taxon>
        <taxon>Dikarya</taxon>
        <taxon>Basidiomycota</taxon>
        <taxon>Agaricomycotina</taxon>
        <taxon>Agaricomycetes</taxon>
        <taxon>Agaricomycetidae</taxon>
        <taxon>Agaricales</taxon>
        <taxon>Pluteineae</taxon>
        <taxon>Amanitaceae</taxon>
        <taxon>Amanita</taxon>
    </lineage>
</organism>
<dbReference type="InParanoid" id="A0A0C2TBW9"/>
<evidence type="ECO:0000313" key="2">
    <source>
        <dbReference type="EMBL" id="KIL64274.1"/>
    </source>
</evidence>
<feature type="compositionally biased region" description="Basic and acidic residues" evidence="1">
    <location>
        <begin position="77"/>
        <end position="87"/>
    </location>
</feature>
<dbReference type="OrthoDB" id="2554033at2759"/>
<feature type="region of interest" description="Disordered" evidence="1">
    <location>
        <begin position="1"/>
        <end position="87"/>
    </location>
</feature>
<proteinExistence type="predicted"/>
<reference evidence="2 3" key="1">
    <citation type="submission" date="2014-04" db="EMBL/GenBank/DDBJ databases">
        <title>Evolutionary Origins and Diversification of the Mycorrhizal Mutualists.</title>
        <authorList>
            <consortium name="DOE Joint Genome Institute"/>
            <consortium name="Mycorrhizal Genomics Consortium"/>
            <person name="Kohler A."/>
            <person name="Kuo A."/>
            <person name="Nagy L.G."/>
            <person name="Floudas D."/>
            <person name="Copeland A."/>
            <person name="Barry K.W."/>
            <person name="Cichocki N."/>
            <person name="Veneault-Fourrey C."/>
            <person name="LaButti K."/>
            <person name="Lindquist E.A."/>
            <person name="Lipzen A."/>
            <person name="Lundell T."/>
            <person name="Morin E."/>
            <person name="Murat C."/>
            <person name="Riley R."/>
            <person name="Ohm R."/>
            <person name="Sun H."/>
            <person name="Tunlid A."/>
            <person name="Henrissat B."/>
            <person name="Grigoriev I.V."/>
            <person name="Hibbett D.S."/>
            <person name="Martin F."/>
        </authorList>
    </citation>
    <scope>NUCLEOTIDE SEQUENCE [LARGE SCALE GENOMIC DNA]</scope>
    <source>
        <strain evidence="2 3">Koide BX008</strain>
    </source>
</reference>